<keyword evidence="3" id="KW-1185">Reference proteome</keyword>
<evidence type="ECO:0000313" key="3">
    <source>
        <dbReference type="Proteomes" id="UP000092594"/>
    </source>
</evidence>
<accession>A0AB36DUJ8</accession>
<protein>
    <submittedName>
        <fullName evidence="2">Uncharacterized protein</fullName>
    </submittedName>
</protein>
<dbReference type="AlphaFoldDB" id="A0AB36DUJ8"/>
<sequence length="256" mass="29470">MDLRSDLLIKKSDIEKSLGVSIEPNNKKPKLNANLSTFAMFPELSIEDVICIFLDIPFGDGHIEYDRIYSALVDAIENKRIKGRIGYDFYGNTSYFISHDTANQWAKTYGLNWNVPSYKDPNATIVENTSEENDNLEKELEQAKQRIVELETILQSKEEQAEKVNFNAVDYDQFSIYGHTSENLNIVFEVIKKFASKVDKDNPHSYPTKEELKAFIKRYFSDNEKLAEAIYQIIIPENVKTRGRTPQGVETFQGFN</sequence>
<name>A0AB36DUJ8_9PAST</name>
<keyword evidence="1" id="KW-0175">Coiled coil</keyword>
<reference evidence="2 3" key="1">
    <citation type="submission" date="2014-11" db="EMBL/GenBank/DDBJ databases">
        <title>Pan-genome of Gallibacterium spp.</title>
        <authorList>
            <person name="Kudirkiene E."/>
            <person name="Bojesen A.M."/>
        </authorList>
    </citation>
    <scope>NUCLEOTIDE SEQUENCE [LARGE SCALE GENOMIC DNA]</scope>
    <source>
        <strain evidence="2 3">Gerl. 2740/89</strain>
    </source>
</reference>
<dbReference type="Proteomes" id="UP000092594">
    <property type="component" value="Unassembled WGS sequence"/>
</dbReference>
<proteinExistence type="predicted"/>
<evidence type="ECO:0000256" key="1">
    <source>
        <dbReference type="SAM" id="Coils"/>
    </source>
</evidence>
<gene>
    <name evidence="2" type="ORF">QV05_10910</name>
</gene>
<evidence type="ECO:0000313" key="2">
    <source>
        <dbReference type="EMBL" id="OBW98122.1"/>
    </source>
</evidence>
<dbReference type="EMBL" id="JTJQ01000046">
    <property type="protein sequence ID" value="OBW98122.1"/>
    <property type="molecule type" value="Genomic_DNA"/>
</dbReference>
<feature type="coiled-coil region" evidence="1">
    <location>
        <begin position="126"/>
        <end position="167"/>
    </location>
</feature>
<comment type="caution">
    <text evidence="2">The sequence shown here is derived from an EMBL/GenBank/DDBJ whole genome shotgun (WGS) entry which is preliminary data.</text>
</comment>
<organism evidence="2 3">
    <name type="scientific">Gallibacterium genomosp. 1</name>
    <dbReference type="NCBI Taxonomy" id="155515"/>
    <lineage>
        <taxon>Bacteria</taxon>
        <taxon>Pseudomonadati</taxon>
        <taxon>Pseudomonadota</taxon>
        <taxon>Gammaproteobacteria</taxon>
        <taxon>Pasteurellales</taxon>
        <taxon>Pasteurellaceae</taxon>
        <taxon>Gallibacterium</taxon>
    </lineage>
</organism>